<keyword evidence="5" id="KW-0808">Transferase</keyword>
<keyword evidence="14" id="KW-0812">Transmembrane</keyword>
<evidence type="ECO:0000256" key="11">
    <source>
        <dbReference type="ARBA" id="ARBA00068150"/>
    </source>
</evidence>
<organism evidence="18 19">
    <name type="scientific">Geoalkalibacter ferrihydriticus</name>
    <dbReference type="NCBI Taxonomy" id="392333"/>
    <lineage>
        <taxon>Bacteria</taxon>
        <taxon>Pseudomonadati</taxon>
        <taxon>Thermodesulfobacteriota</taxon>
        <taxon>Desulfuromonadia</taxon>
        <taxon>Desulfuromonadales</taxon>
        <taxon>Geoalkalibacteraceae</taxon>
        <taxon>Geoalkalibacter</taxon>
    </lineage>
</organism>
<keyword evidence="14" id="KW-1133">Transmembrane helix</keyword>
<name>A0A1G9SR19_9BACT</name>
<gene>
    <name evidence="18" type="ORF">SAMN05660860_02446</name>
</gene>
<evidence type="ECO:0000256" key="4">
    <source>
        <dbReference type="ARBA" id="ARBA00022553"/>
    </source>
</evidence>
<dbReference type="InterPro" id="IPR001789">
    <property type="entry name" value="Sig_transdc_resp-reg_receiver"/>
</dbReference>
<dbReference type="Proteomes" id="UP000182146">
    <property type="component" value="Unassembled WGS sequence"/>
</dbReference>
<evidence type="ECO:0000259" key="15">
    <source>
        <dbReference type="PROSITE" id="PS50109"/>
    </source>
</evidence>
<dbReference type="InterPro" id="IPR003661">
    <property type="entry name" value="HisK_dim/P_dom"/>
</dbReference>
<dbReference type="SUPFAM" id="SSF52172">
    <property type="entry name" value="CheY-like"/>
    <property type="match status" value="1"/>
</dbReference>
<dbReference type="EC" id="2.7.13.3" evidence="3"/>
<dbReference type="CDD" id="cd16922">
    <property type="entry name" value="HATPase_EvgS-ArcB-TorS-like"/>
    <property type="match status" value="1"/>
</dbReference>
<dbReference type="Pfam" id="PF00512">
    <property type="entry name" value="HisKA"/>
    <property type="match status" value="1"/>
</dbReference>
<evidence type="ECO:0000256" key="2">
    <source>
        <dbReference type="ARBA" id="ARBA00004370"/>
    </source>
</evidence>
<dbReference type="SUPFAM" id="SSF55874">
    <property type="entry name" value="ATPase domain of HSP90 chaperone/DNA topoisomerase II/histidine kinase"/>
    <property type="match status" value="1"/>
</dbReference>
<dbReference type="CDD" id="cd00082">
    <property type="entry name" value="HisKA"/>
    <property type="match status" value="1"/>
</dbReference>
<dbReference type="Pfam" id="PF00072">
    <property type="entry name" value="Response_reg"/>
    <property type="match status" value="1"/>
</dbReference>
<evidence type="ECO:0000256" key="7">
    <source>
        <dbReference type="ARBA" id="ARBA00022777"/>
    </source>
</evidence>
<dbReference type="EMBL" id="FNGU01000005">
    <property type="protein sequence ID" value="SDM37863.1"/>
    <property type="molecule type" value="Genomic_DNA"/>
</dbReference>
<evidence type="ECO:0000256" key="1">
    <source>
        <dbReference type="ARBA" id="ARBA00000085"/>
    </source>
</evidence>
<dbReference type="PANTHER" id="PTHR45339">
    <property type="entry name" value="HYBRID SIGNAL TRANSDUCTION HISTIDINE KINASE J"/>
    <property type="match status" value="1"/>
</dbReference>
<evidence type="ECO:0000256" key="6">
    <source>
        <dbReference type="ARBA" id="ARBA00022741"/>
    </source>
</evidence>
<comment type="subcellular location">
    <subcellularLocation>
        <location evidence="2">Membrane</location>
    </subcellularLocation>
</comment>
<dbReference type="InterPro" id="IPR003594">
    <property type="entry name" value="HATPase_dom"/>
</dbReference>
<dbReference type="SMART" id="SM00388">
    <property type="entry name" value="HisKA"/>
    <property type="match status" value="1"/>
</dbReference>
<evidence type="ECO:0000256" key="9">
    <source>
        <dbReference type="ARBA" id="ARBA00023012"/>
    </source>
</evidence>
<evidence type="ECO:0000259" key="16">
    <source>
        <dbReference type="PROSITE" id="PS50110"/>
    </source>
</evidence>
<feature type="domain" description="HAMP" evidence="17">
    <location>
        <begin position="192"/>
        <end position="245"/>
    </location>
</feature>
<dbReference type="OrthoDB" id="5378360at2"/>
<dbReference type="PROSITE" id="PS50885">
    <property type="entry name" value="HAMP"/>
    <property type="match status" value="1"/>
</dbReference>
<protein>
    <recommendedName>
        <fullName evidence="11">Sensory/regulatory protein RpfC</fullName>
        <ecNumber evidence="3">2.7.13.3</ecNumber>
    </recommendedName>
</protein>
<dbReference type="InterPro" id="IPR005467">
    <property type="entry name" value="His_kinase_dom"/>
</dbReference>
<keyword evidence="7 18" id="KW-0418">Kinase</keyword>
<dbReference type="InterPro" id="IPR036890">
    <property type="entry name" value="HATPase_C_sf"/>
</dbReference>
<dbReference type="CDD" id="cd17546">
    <property type="entry name" value="REC_hyHK_CKI1_RcsC-like"/>
    <property type="match status" value="1"/>
</dbReference>
<evidence type="ECO:0000259" key="17">
    <source>
        <dbReference type="PROSITE" id="PS50885"/>
    </source>
</evidence>
<dbReference type="SMART" id="SM00448">
    <property type="entry name" value="REC"/>
    <property type="match status" value="1"/>
</dbReference>
<keyword evidence="4 12" id="KW-0597">Phosphoprotein</keyword>
<dbReference type="PROSITE" id="PS50110">
    <property type="entry name" value="RESPONSE_REGULATORY"/>
    <property type="match status" value="1"/>
</dbReference>
<feature type="modified residue" description="4-aspartylphosphate" evidence="12">
    <location>
        <position position="599"/>
    </location>
</feature>
<keyword evidence="8" id="KW-0067">ATP-binding</keyword>
<dbReference type="RefSeq" id="WP_052445960.1">
    <property type="nucleotide sequence ID" value="NZ_FNGU01000005.1"/>
</dbReference>
<evidence type="ECO:0000256" key="14">
    <source>
        <dbReference type="SAM" id="Phobius"/>
    </source>
</evidence>
<dbReference type="GO" id="GO:0016020">
    <property type="term" value="C:membrane"/>
    <property type="evidence" value="ECO:0007669"/>
    <property type="project" value="UniProtKB-SubCell"/>
</dbReference>
<feature type="domain" description="Histidine kinase" evidence="15">
    <location>
        <begin position="299"/>
        <end position="520"/>
    </location>
</feature>
<keyword evidence="14" id="KW-0472">Membrane</keyword>
<dbReference type="Gene3D" id="1.10.287.130">
    <property type="match status" value="1"/>
</dbReference>
<comment type="subunit">
    <text evidence="10">At low DSF concentrations, interacts with RpfF.</text>
</comment>
<evidence type="ECO:0000256" key="8">
    <source>
        <dbReference type="ARBA" id="ARBA00022840"/>
    </source>
</evidence>
<dbReference type="InterPro" id="IPR004358">
    <property type="entry name" value="Sig_transdc_His_kin-like_C"/>
</dbReference>
<dbReference type="Pfam" id="PF02518">
    <property type="entry name" value="HATPase_c"/>
    <property type="match status" value="1"/>
</dbReference>
<keyword evidence="6" id="KW-0547">Nucleotide-binding</keyword>
<dbReference type="CDD" id="cd06225">
    <property type="entry name" value="HAMP"/>
    <property type="match status" value="1"/>
</dbReference>
<feature type="domain" description="Response regulatory" evidence="16">
    <location>
        <begin position="550"/>
        <end position="664"/>
    </location>
</feature>
<dbReference type="Gene3D" id="6.10.340.10">
    <property type="match status" value="1"/>
</dbReference>
<dbReference type="InterPro" id="IPR033417">
    <property type="entry name" value="CHASE8"/>
</dbReference>
<dbReference type="InterPro" id="IPR003660">
    <property type="entry name" value="HAMP_dom"/>
</dbReference>
<dbReference type="SUPFAM" id="SSF158472">
    <property type="entry name" value="HAMP domain-like"/>
    <property type="match status" value="1"/>
</dbReference>
<dbReference type="InterPro" id="IPR036097">
    <property type="entry name" value="HisK_dim/P_sf"/>
</dbReference>
<keyword evidence="13" id="KW-0175">Coiled coil</keyword>
<feature type="coiled-coil region" evidence="13">
    <location>
        <begin position="237"/>
        <end position="292"/>
    </location>
</feature>
<dbReference type="FunFam" id="3.30.565.10:FF:000010">
    <property type="entry name" value="Sensor histidine kinase RcsC"/>
    <property type="match status" value="1"/>
</dbReference>
<accession>A0A1G9SR19</accession>
<proteinExistence type="predicted"/>
<comment type="catalytic activity">
    <reaction evidence="1">
        <text>ATP + protein L-histidine = ADP + protein N-phospho-L-histidine.</text>
        <dbReference type="EC" id="2.7.13.3"/>
    </reaction>
</comment>
<dbReference type="AlphaFoldDB" id="A0A1G9SR19"/>
<reference evidence="18 19" key="1">
    <citation type="submission" date="2016-10" db="EMBL/GenBank/DDBJ databases">
        <authorList>
            <person name="de Groot N.N."/>
        </authorList>
    </citation>
    <scope>NUCLEOTIDE SEQUENCE [LARGE SCALE GENOMIC DNA]</scope>
    <source>
        <strain evidence="18 19">DSM 17813</strain>
    </source>
</reference>
<dbReference type="Pfam" id="PF00672">
    <property type="entry name" value="HAMP"/>
    <property type="match status" value="1"/>
</dbReference>
<dbReference type="SMART" id="SM00387">
    <property type="entry name" value="HATPase_c"/>
    <property type="match status" value="1"/>
</dbReference>
<dbReference type="STRING" id="392333.SAMN05660860_02446"/>
<dbReference type="Gene3D" id="3.30.565.10">
    <property type="entry name" value="Histidine kinase-like ATPase, C-terminal domain"/>
    <property type="match status" value="1"/>
</dbReference>
<keyword evidence="9" id="KW-0902">Two-component regulatory system</keyword>
<dbReference type="GO" id="GO:0005524">
    <property type="term" value="F:ATP binding"/>
    <property type="evidence" value="ECO:0007669"/>
    <property type="project" value="UniProtKB-KW"/>
</dbReference>
<dbReference type="GO" id="GO:0000155">
    <property type="term" value="F:phosphorelay sensor kinase activity"/>
    <property type="evidence" value="ECO:0007669"/>
    <property type="project" value="InterPro"/>
</dbReference>
<feature type="transmembrane region" description="Helical" evidence="14">
    <location>
        <begin position="165"/>
        <end position="187"/>
    </location>
</feature>
<evidence type="ECO:0000256" key="13">
    <source>
        <dbReference type="SAM" id="Coils"/>
    </source>
</evidence>
<evidence type="ECO:0000313" key="18">
    <source>
        <dbReference type="EMBL" id="SDM37863.1"/>
    </source>
</evidence>
<dbReference type="Gene3D" id="3.40.50.2300">
    <property type="match status" value="1"/>
</dbReference>
<evidence type="ECO:0000256" key="5">
    <source>
        <dbReference type="ARBA" id="ARBA00022679"/>
    </source>
</evidence>
<evidence type="ECO:0000313" key="19">
    <source>
        <dbReference type="Proteomes" id="UP000182146"/>
    </source>
</evidence>
<dbReference type="PANTHER" id="PTHR45339:SF1">
    <property type="entry name" value="HYBRID SIGNAL TRANSDUCTION HISTIDINE KINASE J"/>
    <property type="match status" value="1"/>
</dbReference>
<dbReference type="Pfam" id="PF17152">
    <property type="entry name" value="CHASE8"/>
    <property type="match status" value="1"/>
</dbReference>
<dbReference type="PRINTS" id="PR00344">
    <property type="entry name" value="BCTRLSENSOR"/>
</dbReference>
<dbReference type="SUPFAM" id="SSF47384">
    <property type="entry name" value="Homodimeric domain of signal transducing histidine kinase"/>
    <property type="match status" value="1"/>
</dbReference>
<dbReference type="SMART" id="SM00304">
    <property type="entry name" value="HAMP"/>
    <property type="match status" value="1"/>
</dbReference>
<evidence type="ECO:0000256" key="3">
    <source>
        <dbReference type="ARBA" id="ARBA00012438"/>
    </source>
</evidence>
<dbReference type="FunFam" id="1.10.287.130:FF:000002">
    <property type="entry name" value="Two-component osmosensing histidine kinase"/>
    <property type="match status" value="1"/>
</dbReference>
<evidence type="ECO:0000256" key="12">
    <source>
        <dbReference type="PROSITE-ProRule" id="PRU00169"/>
    </source>
</evidence>
<sequence length="669" mass="73180">MKAFFSRLPIRRKLTAMTLVTSTVVLLLTATAFIAIEVVSFRDNAIDKLASLARIVANNSQAPLLFNDPGAADDLLGTLRVQKNLIEAGIYDAQGNPFSLLQITPPEGQISCCCETSISRIEPQESGHHQIRARSLCYFQPIYFDTEYLGLVHLKTDMDELFWRLAWFGAGSLAVLALSLGIAYLLASRLQSIISQPILKLADAMEEVSRHRNYALRVGRESNDEIGTLMDGFNHMLEQVQQRDRQLDEHRQGLEEQVSHRTEELSQANATLAETIQNLRRTKEAAEAANRAKSTFLANLSHELRTPMVGVLGMSDLLLSSPLDERQKQLTETVRGSGEALLGILDDLLDIAKIEAGRLTLVSSAFDPHQIIEDAVRLLEVTSRNKGLRLGCHIDPGVPHHLLGDGGRLRQIIINLVGNAVKFTPAGAVQVEMRPLNIASETALLRLEVQDTGIGIEKEVQEKIFEAFAQGDNSTSRQYGGSGLGLAIVRELVHLMGGTVALHSTPGQGTTVTCEIPFAVPREEPETSLAEQAGSGVAPAHSLGTNGRKRILLAEDNPTTQKLIGLLLEPHNLALKVAQDGVEALAAVAAERFDLILMDCQMPGIDGFEVTRRLRAAGDHTPIIALTANLQRSFRETCLQTGMNDFLGKPFRQAELLALIERWLSLPGE</sequence>
<evidence type="ECO:0000256" key="10">
    <source>
        <dbReference type="ARBA" id="ARBA00064003"/>
    </source>
</evidence>
<dbReference type="InterPro" id="IPR011006">
    <property type="entry name" value="CheY-like_superfamily"/>
</dbReference>
<dbReference type="PROSITE" id="PS50109">
    <property type="entry name" value="HIS_KIN"/>
    <property type="match status" value="1"/>
</dbReference>